<proteinExistence type="predicted"/>
<evidence type="ECO:0000313" key="1">
    <source>
        <dbReference type="EMBL" id="DAE18531.1"/>
    </source>
</evidence>
<accession>A0A8S5QI96</accession>
<dbReference type="EMBL" id="BK015657">
    <property type="protein sequence ID" value="DAE18531.1"/>
    <property type="molecule type" value="Genomic_DNA"/>
</dbReference>
<reference evidence="1" key="1">
    <citation type="journal article" date="2021" name="Proc. Natl. Acad. Sci. U.S.A.">
        <title>A Catalog of Tens of Thousands of Viruses from Human Metagenomes Reveals Hidden Associations with Chronic Diseases.</title>
        <authorList>
            <person name="Tisza M.J."/>
            <person name="Buck C.B."/>
        </authorList>
    </citation>
    <scope>NUCLEOTIDE SEQUENCE</scope>
    <source>
        <strain evidence="1">CtgpD8</strain>
    </source>
</reference>
<protein>
    <submittedName>
        <fullName evidence="1">Uncharacterized protein</fullName>
    </submittedName>
</protein>
<sequence>MRYTAQPRAKYLLLRCSALSYMSGGTKIRNMYQPIKY</sequence>
<organism evidence="1">
    <name type="scientific">Myoviridae sp. ctgpD8</name>
    <dbReference type="NCBI Taxonomy" id="2825149"/>
    <lineage>
        <taxon>Viruses</taxon>
        <taxon>Duplodnaviria</taxon>
        <taxon>Heunggongvirae</taxon>
        <taxon>Uroviricota</taxon>
        <taxon>Caudoviricetes</taxon>
    </lineage>
</organism>
<name>A0A8S5QI96_9CAUD</name>